<name>A0ABW5EGK3_9GAMM</name>
<dbReference type="PANTHER" id="PTHR46889">
    <property type="entry name" value="TRANSPOSASE INSF FOR INSERTION SEQUENCE IS3B-RELATED"/>
    <property type="match status" value="1"/>
</dbReference>
<feature type="compositionally biased region" description="Polar residues" evidence="1">
    <location>
        <begin position="291"/>
        <end position="303"/>
    </location>
</feature>
<dbReference type="InterPro" id="IPR001584">
    <property type="entry name" value="Integrase_cat-core"/>
</dbReference>
<sequence>MTSLPDRQHAVALITEANHSGARLAKACALLNLSVRTYQRWTADEAVREDQRPVVPRPAPTNKLNDEERRAAASLCDQLEYRSCPPVFIVADQLDKGRYLASESTLYRVLREHNQIHRRGRQKAPECKRPATSHKASEPNCLWSWDISWLPGPARGIWYYLYLAMDVYSRKIVGHEVYERETGELAREFIEKAFWREHLASKEKPLVLHSDNGNPIKAATFLEKLYDLGITLSNSRPRVSSDNACTEHRYSVLNYVTPEQHHNGEAQEVLAWRKLVLETAKAKNPRRWSGDTRNVSLPESVTLNPDKAANC</sequence>
<accession>A0ABW5EGK3</accession>
<feature type="region of interest" description="Disordered" evidence="1">
    <location>
        <begin position="286"/>
        <end position="311"/>
    </location>
</feature>
<evidence type="ECO:0000259" key="2">
    <source>
        <dbReference type="PROSITE" id="PS50994"/>
    </source>
</evidence>
<evidence type="ECO:0000313" key="3">
    <source>
        <dbReference type="EMBL" id="MFD2312489.1"/>
    </source>
</evidence>
<dbReference type="SUPFAM" id="SSF53098">
    <property type="entry name" value="Ribonuclease H-like"/>
    <property type="match status" value="1"/>
</dbReference>
<proteinExistence type="predicted"/>
<evidence type="ECO:0000256" key="1">
    <source>
        <dbReference type="SAM" id="MobiDB-lite"/>
    </source>
</evidence>
<dbReference type="PANTHER" id="PTHR46889:SF4">
    <property type="entry name" value="TRANSPOSASE INSO FOR INSERTION SEQUENCE ELEMENT IS911B-RELATED"/>
    <property type="match status" value="1"/>
</dbReference>
<reference evidence="4" key="1">
    <citation type="journal article" date="2019" name="Int. J. Syst. Evol. Microbiol.">
        <title>The Global Catalogue of Microorganisms (GCM) 10K type strain sequencing project: providing services to taxonomists for standard genome sequencing and annotation.</title>
        <authorList>
            <consortium name="The Broad Institute Genomics Platform"/>
            <consortium name="The Broad Institute Genome Sequencing Center for Infectious Disease"/>
            <person name="Wu L."/>
            <person name="Ma J."/>
        </authorList>
    </citation>
    <scope>NUCLEOTIDE SEQUENCE [LARGE SCALE GENOMIC DNA]</scope>
    <source>
        <strain evidence="4">KCTC 12848</strain>
    </source>
</reference>
<dbReference type="InterPro" id="IPR050900">
    <property type="entry name" value="Transposase_IS3/IS150/IS904"/>
</dbReference>
<protein>
    <submittedName>
        <fullName evidence="3">DDE-type integrase/transposase/recombinase</fullName>
    </submittedName>
</protein>
<dbReference type="Pfam" id="PF00665">
    <property type="entry name" value="rve"/>
    <property type="match status" value="1"/>
</dbReference>
<dbReference type="RefSeq" id="WP_265723631.1">
    <property type="nucleotide sequence ID" value="NZ_JAPIVK010000065.1"/>
</dbReference>
<dbReference type="Gene3D" id="3.30.420.10">
    <property type="entry name" value="Ribonuclease H-like superfamily/Ribonuclease H"/>
    <property type="match status" value="1"/>
</dbReference>
<evidence type="ECO:0000313" key="4">
    <source>
        <dbReference type="Proteomes" id="UP001597425"/>
    </source>
</evidence>
<organism evidence="3 4">
    <name type="scientific">Microbulbifer halophilus</name>
    <dbReference type="NCBI Taxonomy" id="453963"/>
    <lineage>
        <taxon>Bacteria</taxon>
        <taxon>Pseudomonadati</taxon>
        <taxon>Pseudomonadota</taxon>
        <taxon>Gammaproteobacteria</taxon>
        <taxon>Cellvibrionales</taxon>
        <taxon>Microbulbiferaceae</taxon>
        <taxon>Microbulbifer</taxon>
    </lineage>
</organism>
<dbReference type="InterPro" id="IPR036397">
    <property type="entry name" value="RNaseH_sf"/>
</dbReference>
<feature type="domain" description="Integrase catalytic" evidence="2">
    <location>
        <begin position="135"/>
        <end position="306"/>
    </location>
</feature>
<dbReference type="Proteomes" id="UP001597425">
    <property type="component" value="Unassembled WGS sequence"/>
</dbReference>
<dbReference type="InterPro" id="IPR012337">
    <property type="entry name" value="RNaseH-like_sf"/>
</dbReference>
<comment type="caution">
    <text evidence="3">The sequence shown here is derived from an EMBL/GenBank/DDBJ whole genome shotgun (WGS) entry which is preliminary data.</text>
</comment>
<keyword evidence="4" id="KW-1185">Reference proteome</keyword>
<gene>
    <name evidence="3" type="ORF">ACFSKX_18890</name>
</gene>
<dbReference type="EMBL" id="JBHUJD010000047">
    <property type="protein sequence ID" value="MFD2312489.1"/>
    <property type="molecule type" value="Genomic_DNA"/>
</dbReference>
<dbReference type="PROSITE" id="PS50994">
    <property type="entry name" value="INTEGRASE"/>
    <property type="match status" value="1"/>
</dbReference>